<feature type="region of interest" description="Disordered" evidence="1">
    <location>
        <begin position="1"/>
        <end position="22"/>
    </location>
</feature>
<reference evidence="2" key="3">
    <citation type="submission" date="2010-09" db="EMBL/GenBank/DDBJ databases">
        <title>Annotation of Gaeumannomyces graminis var. tritici R3-111a-1.</title>
        <authorList>
            <consortium name="The Broad Institute Genome Sequencing Platform"/>
            <person name="Ma L.-J."/>
            <person name="Dead R."/>
            <person name="Young S.K."/>
            <person name="Zeng Q."/>
            <person name="Gargeya S."/>
            <person name="Fitzgerald M."/>
            <person name="Haas B."/>
            <person name="Abouelleil A."/>
            <person name="Alvarado L."/>
            <person name="Arachchi H.M."/>
            <person name="Berlin A."/>
            <person name="Brown A."/>
            <person name="Chapman S.B."/>
            <person name="Chen Z."/>
            <person name="Dunbar C."/>
            <person name="Freedman E."/>
            <person name="Gearin G."/>
            <person name="Gellesch M."/>
            <person name="Goldberg J."/>
            <person name="Griggs A."/>
            <person name="Gujja S."/>
            <person name="Heiman D."/>
            <person name="Howarth C."/>
            <person name="Larson L."/>
            <person name="Lui A."/>
            <person name="MacDonald P.J.P."/>
            <person name="Mehta T."/>
            <person name="Montmayeur A."/>
            <person name="Murphy C."/>
            <person name="Neiman D."/>
            <person name="Pearson M."/>
            <person name="Priest M."/>
            <person name="Roberts A."/>
            <person name="Saif S."/>
            <person name="Shea T."/>
            <person name="Shenoy N."/>
            <person name="Sisk P."/>
            <person name="Stolte C."/>
            <person name="Sykes S."/>
            <person name="Yandava C."/>
            <person name="Wortman J."/>
            <person name="Nusbaum C."/>
            <person name="Birren B."/>
        </authorList>
    </citation>
    <scope>NUCLEOTIDE SEQUENCE</scope>
    <source>
        <strain evidence="2">R3-111a-1</strain>
    </source>
</reference>
<evidence type="ECO:0000256" key="1">
    <source>
        <dbReference type="SAM" id="MobiDB-lite"/>
    </source>
</evidence>
<dbReference type="eggNOG" id="KOG0987">
    <property type="taxonomic scope" value="Eukaryota"/>
</dbReference>
<reference evidence="3" key="4">
    <citation type="journal article" date="2015" name="G3 (Bethesda)">
        <title>Genome sequences of three phytopathogenic species of the Magnaporthaceae family of fungi.</title>
        <authorList>
            <person name="Okagaki L.H."/>
            <person name="Nunes C.C."/>
            <person name="Sailsbery J."/>
            <person name="Clay B."/>
            <person name="Brown D."/>
            <person name="John T."/>
            <person name="Oh Y."/>
            <person name="Young N."/>
            <person name="Fitzgerald M."/>
            <person name="Haas B.J."/>
            <person name="Zeng Q."/>
            <person name="Young S."/>
            <person name="Adiconis X."/>
            <person name="Fan L."/>
            <person name="Levin J.Z."/>
            <person name="Mitchell T.K."/>
            <person name="Okubara P.A."/>
            <person name="Farman M.L."/>
            <person name="Kohn L.M."/>
            <person name="Birren B."/>
            <person name="Ma L.-J."/>
            <person name="Dean R.A."/>
        </authorList>
    </citation>
    <scope>NUCLEOTIDE SEQUENCE</scope>
    <source>
        <strain evidence="3">R3-111a-1</strain>
    </source>
</reference>
<evidence type="ECO:0000313" key="2">
    <source>
        <dbReference type="EMBL" id="EJT68920.1"/>
    </source>
</evidence>
<dbReference type="HOGENOM" id="CLU_618263_0_0_1"/>
<reference evidence="4" key="1">
    <citation type="submission" date="2010-07" db="EMBL/GenBank/DDBJ databases">
        <title>The genome sequence of Gaeumannomyces graminis var. tritici strain R3-111a-1.</title>
        <authorList>
            <consortium name="The Broad Institute Genome Sequencing Platform"/>
            <person name="Ma L.-J."/>
            <person name="Dead R."/>
            <person name="Young S."/>
            <person name="Zeng Q."/>
            <person name="Koehrsen M."/>
            <person name="Alvarado L."/>
            <person name="Berlin A."/>
            <person name="Chapman S.B."/>
            <person name="Chen Z."/>
            <person name="Freedman E."/>
            <person name="Gellesch M."/>
            <person name="Goldberg J."/>
            <person name="Griggs A."/>
            <person name="Gujja S."/>
            <person name="Heilman E.R."/>
            <person name="Heiman D."/>
            <person name="Hepburn T."/>
            <person name="Howarth C."/>
            <person name="Jen D."/>
            <person name="Larson L."/>
            <person name="Mehta T."/>
            <person name="Neiman D."/>
            <person name="Pearson M."/>
            <person name="Roberts A."/>
            <person name="Saif S."/>
            <person name="Shea T."/>
            <person name="Shenoy N."/>
            <person name="Sisk P."/>
            <person name="Stolte C."/>
            <person name="Sykes S."/>
            <person name="Walk T."/>
            <person name="White J."/>
            <person name="Yandava C."/>
            <person name="Haas B."/>
            <person name="Nusbaum C."/>
            <person name="Birren B."/>
        </authorList>
    </citation>
    <scope>NUCLEOTIDE SEQUENCE [LARGE SCALE GENOMIC DNA]</scope>
    <source>
        <strain evidence="4">R3-111a-1</strain>
    </source>
</reference>
<dbReference type="RefSeq" id="XP_009229683.1">
    <property type="nucleotide sequence ID" value="XM_009231419.1"/>
</dbReference>
<keyword evidence="4" id="KW-1185">Reference proteome</keyword>
<gene>
    <name evidence="3" type="primary">20353970</name>
    <name evidence="2" type="ORF">GGTG_13512</name>
</gene>
<feature type="compositionally biased region" description="Basic and acidic residues" evidence="1">
    <location>
        <begin position="190"/>
        <end position="205"/>
    </location>
</feature>
<feature type="compositionally biased region" description="Basic residues" evidence="1">
    <location>
        <begin position="206"/>
        <end position="215"/>
    </location>
</feature>
<reference evidence="2" key="2">
    <citation type="submission" date="2010-07" db="EMBL/GenBank/DDBJ databases">
        <authorList>
            <consortium name="The Broad Institute Genome Sequencing Platform"/>
            <consortium name="Broad Institute Genome Sequencing Center for Infectious Disease"/>
            <person name="Ma L.-J."/>
            <person name="Dead R."/>
            <person name="Young S."/>
            <person name="Zeng Q."/>
            <person name="Koehrsen M."/>
            <person name="Alvarado L."/>
            <person name="Berlin A."/>
            <person name="Chapman S.B."/>
            <person name="Chen Z."/>
            <person name="Freedman E."/>
            <person name="Gellesch M."/>
            <person name="Goldberg J."/>
            <person name="Griggs A."/>
            <person name="Gujja S."/>
            <person name="Heilman E.R."/>
            <person name="Heiman D."/>
            <person name="Hepburn T."/>
            <person name="Howarth C."/>
            <person name="Jen D."/>
            <person name="Larson L."/>
            <person name="Mehta T."/>
            <person name="Neiman D."/>
            <person name="Pearson M."/>
            <person name="Roberts A."/>
            <person name="Saif S."/>
            <person name="Shea T."/>
            <person name="Shenoy N."/>
            <person name="Sisk P."/>
            <person name="Stolte C."/>
            <person name="Sykes S."/>
            <person name="Walk T."/>
            <person name="White J."/>
            <person name="Yandava C."/>
            <person name="Haas B."/>
            <person name="Nusbaum C."/>
            <person name="Birren B."/>
        </authorList>
    </citation>
    <scope>NUCLEOTIDE SEQUENCE</scope>
    <source>
        <strain evidence="2">R3-111a-1</strain>
    </source>
</reference>
<accession>J3PJ29</accession>
<dbReference type="OrthoDB" id="5106470at2759"/>
<name>J3PJ29_GAET3</name>
<evidence type="ECO:0000313" key="3">
    <source>
        <dbReference type="EnsemblFungi" id="EJT68920"/>
    </source>
</evidence>
<dbReference type="VEuPathDB" id="FungiDB:GGTG_13512"/>
<feature type="region of interest" description="Disordered" evidence="1">
    <location>
        <begin position="294"/>
        <end position="322"/>
    </location>
</feature>
<dbReference type="GeneID" id="20353970"/>
<protein>
    <submittedName>
        <fullName evidence="2 3">Uncharacterized protein</fullName>
    </submittedName>
</protein>
<proteinExistence type="predicted"/>
<evidence type="ECO:0000313" key="4">
    <source>
        <dbReference type="Proteomes" id="UP000006039"/>
    </source>
</evidence>
<feature type="region of interest" description="Disordered" evidence="1">
    <location>
        <begin position="190"/>
        <end position="228"/>
    </location>
</feature>
<dbReference type="Proteomes" id="UP000006039">
    <property type="component" value="Unassembled WGS sequence"/>
</dbReference>
<dbReference type="AlphaFoldDB" id="J3PJ29"/>
<dbReference type="EMBL" id="GL385409">
    <property type="protein sequence ID" value="EJT68920.1"/>
    <property type="molecule type" value="Genomic_DNA"/>
</dbReference>
<reference evidence="3" key="5">
    <citation type="submission" date="2018-04" db="UniProtKB">
        <authorList>
            <consortium name="EnsemblFungi"/>
        </authorList>
    </citation>
    <scope>IDENTIFICATION</scope>
    <source>
        <strain evidence="3">R3-111a-1</strain>
    </source>
</reference>
<sequence>MDGTNDAVDGIPAAGFSEAGEDDAETALAREATGRHLLERSKVPKGLKSVRRIWGEGKVEYYQWANRGVGFCNKLVTAAREVRDWDEAAVKLNRLIHRRAQQLQRRNVNESVNPIEPDDLVNLKAWSHKDPYIKKNDRGGIALPFGKLAGTELLAGFGFDKFGLLVRKEQQQAGSVPEGGADMEVRNRQNTAHRGDEQAGADKNRQRVKAGRRRKDASAKKPVARPGDLFRALEAVRNENGQGRAEVRGPQVSVDARLPEPIGRYDAHNTENIARAELGIRTSADLFQGAQIGFETAGASGRRRQRKRPGPSSHGPRSKRARIVDCGERGENDRLPDLVSVLSFLDEEFAEKERLSHSQAWCTPISHERKVSTVQDFYEAFHDMRTLQIHTCMMCYRKHSRAELEESIGISGRQVPLRSAMAHRLGAGVASLWGAKFPGAQIA</sequence>
<dbReference type="EnsemblFungi" id="EJT68920">
    <property type="protein sequence ID" value="EJT68920"/>
    <property type="gene ID" value="GGTG_13512"/>
</dbReference>
<organism evidence="2">
    <name type="scientific">Gaeumannomyces tritici (strain R3-111a-1)</name>
    <name type="common">Wheat and barley take-all root rot fungus</name>
    <name type="synonym">Gaeumannomyces graminis var. tritici</name>
    <dbReference type="NCBI Taxonomy" id="644352"/>
    <lineage>
        <taxon>Eukaryota</taxon>
        <taxon>Fungi</taxon>
        <taxon>Dikarya</taxon>
        <taxon>Ascomycota</taxon>
        <taxon>Pezizomycotina</taxon>
        <taxon>Sordariomycetes</taxon>
        <taxon>Sordariomycetidae</taxon>
        <taxon>Magnaporthales</taxon>
        <taxon>Magnaporthaceae</taxon>
        <taxon>Gaeumannomyces</taxon>
    </lineage>
</organism>